<keyword evidence="5 11" id="KW-0479">Metal-binding</keyword>
<evidence type="ECO:0000256" key="4">
    <source>
        <dbReference type="ARBA" id="ARBA00022617"/>
    </source>
</evidence>
<evidence type="ECO:0000256" key="7">
    <source>
        <dbReference type="ARBA" id="ARBA00023004"/>
    </source>
</evidence>
<feature type="binding site" evidence="11">
    <location>
        <position position="70"/>
    </location>
    <ligand>
        <name>Ca(2+)</name>
        <dbReference type="ChEBI" id="CHEBI:29108"/>
        <label>1</label>
    </ligand>
</feature>
<evidence type="ECO:0000256" key="8">
    <source>
        <dbReference type="ARBA" id="ARBA00023157"/>
    </source>
</evidence>
<dbReference type="CDD" id="cd00693">
    <property type="entry name" value="secretory_peroxidase"/>
    <property type="match status" value="1"/>
</dbReference>
<dbReference type="GO" id="GO:0020037">
    <property type="term" value="F:heme binding"/>
    <property type="evidence" value="ECO:0007669"/>
    <property type="project" value="UniProtKB-UniRule"/>
</dbReference>
<accession>A0ABD3HVE5</accession>
<feature type="disulfide bond" evidence="13">
    <location>
        <begin position="31"/>
        <end position="111"/>
    </location>
</feature>
<dbReference type="InterPro" id="IPR000823">
    <property type="entry name" value="Peroxidase_pln"/>
</dbReference>
<keyword evidence="6 14" id="KW-0560">Oxidoreductase</keyword>
<comment type="similarity">
    <text evidence="14">Belongs to the peroxidase family. Classical plant (class III) peroxidase subfamily.</text>
</comment>
<dbReference type="AlphaFoldDB" id="A0ABD3HVE5"/>
<dbReference type="InterPro" id="IPR033905">
    <property type="entry name" value="Secretory_peroxidase"/>
</dbReference>
<keyword evidence="11 14" id="KW-0106">Calcium</keyword>
<dbReference type="GO" id="GO:0046872">
    <property type="term" value="F:metal ion binding"/>
    <property type="evidence" value="ECO:0007669"/>
    <property type="project" value="UniProtKB-UniRule"/>
</dbReference>
<feature type="binding site" evidence="11">
    <location>
        <position position="240"/>
    </location>
    <ligand>
        <name>Ca(2+)</name>
        <dbReference type="ChEBI" id="CHEBI:29108"/>
        <label>2</label>
    </ligand>
</feature>
<feature type="binding site" evidence="11">
    <location>
        <position position="84"/>
    </location>
    <ligand>
        <name>Ca(2+)</name>
        <dbReference type="ChEBI" id="CHEBI:29108"/>
        <label>1</label>
    </ligand>
</feature>
<protein>
    <recommendedName>
        <fullName evidence="14">Peroxidase</fullName>
        <ecNumber evidence="14">1.11.1.7</ecNumber>
    </recommendedName>
</protein>
<keyword evidence="14" id="KW-0732">Signal</keyword>
<feature type="domain" description="Plant heme peroxidase family profile" evidence="15">
    <location>
        <begin position="21"/>
        <end position="321"/>
    </location>
</feature>
<comment type="catalytic activity">
    <reaction evidence="1 14">
        <text>2 a phenolic donor + H2O2 = 2 a phenolic radical donor + 2 H2O</text>
        <dbReference type="Rhea" id="RHEA:56136"/>
        <dbReference type="ChEBI" id="CHEBI:15377"/>
        <dbReference type="ChEBI" id="CHEBI:16240"/>
        <dbReference type="ChEBI" id="CHEBI:139520"/>
        <dbReference type="ChEBI" id="CHEBI:139521"/>
        <dbReference type="EC" id="1.11.1.7"/>
    </reaction>
</comment>
<feature type="disulfide bond" evidence="13">
    <location>
        <begin position="64"/>
        <end position="69"/>
    </location>
</feature>
<dbReference type="Pfam" id="PF00141">
    <property type="entry name" value="peroxidase"/>
    <property type="match status" value="1"/>
</dbReference>
<feature type="disulfide bond" evidence="13">
    <location>
        <begin position="117"/>
        <end position="317"/>
    </location>
</feature>
<evidence type="ECO:0000313" key="16">
    <source>
        <dbReference type="EMBL" id="KAL3695378.1"/>
    </source>
</evidence>
<feature type="binding site" evidence="11">
    <location>
        <position position="243"/>
    </location>
    <ligand>
        <name>Ca(2+)</name>
        <dbReference type="ChEBI" id="CHEBI:29108"/>
        <label>2</label>
    </ligand>
</feature>
<dbReference type="PROSITE" id="PS00435">
    <property type="entry name" value="PEROXIDASE_1"/>
    <property type="match status" value="1"/>
</dbReference>
<reference evidence="16 17" key="1">
    <citation type="submission" date="2024-09" db="EMBL/GenBank/DDBJ databases">
        <title>Chromosome-scale assembly of Riccia sorocarpa.</title>
        <authorList>
            <person name="Paukszto L."/>
        </authorList>
    </citation>
    <scope>NUCLEOTIDE SEQUENCE [LARGE SCALE GENOMIC DNA]</scope>
    <source>
        <strain evidence="16">LP-2024</strain>
        <tissue evidence="16">Aerial parts of the thallus</tissue>
    </source>
</reference>
<evidence type="ECO:0000256" key="13">
    <source>
        <dbReference type="PIRSR" id="PIRSR600823-5"/>
    </source>
</evidence>
<dbReference type="EMBL" id="JBJQOH010000002">
    <property type="protein sequence ID" value="KAL3695378.1"/>
    <property type="molecule type" value="Genomic_DNA"/>
</dbReference>
<feature type="chain" id="PRO_5044530543" description="Peroxidase" evidence="14">
    <location>
        <begin position="21"/>
        <end position="321"/>
    </location>
</feature>
<feature type="binding site" evidence="11">
    <location>
        <position position="72"/>
    </location>
    <ligand>
        <name>Ca(2+)</name>
        <dbReference type="ChEBI" id="CHEBI:29108"/>
        <label>1</label>
    </ligand>
</feature>
<feature type="binding site" evidence="10">
    <location>
        <position position="159"/>
    </location>
    <ligand>
        <name>substrate</name>
    </ligand>
</feature>
<comment type="cofactor">
    <cofactor evidence="11 14">
        <name>heme b</name>
        <dbReference type="ChEBI" id="CHEBI:60344"/>
    </cofactor>
    <text evidence="11 14">Binds 1 heme b (iron(II)-protoporphyrin IX) group per subunit.</text>
</comment>
<gene>
    <name evidence="16" type="ORF">R1sor_009454</name>
</gene>
<keyword evidence="3 14" id="KW-0575">Peroxidase</keyword>
<feature type="active site" description="Proton acceptor" evidence="9">
    <location>
        <position position="62"/>
    </location>
</feature>
<dbReference type="PANTHER" id="PTHR31235">
    <property type="entry name" value="PEROXIDASE 25-RELATED"/>
    <property type="match status" value="1"/>
</dbReference>
<dbReference type="Gene3D" id="1.10.520.10">
    <property type="match status" value="1"/>
</dbReference>
<dbReference type="InterPro" id="IPR002016">
    <property type="entry name" value="Haem_peroxidase"/>
</dbReference>
<dbReference type="PROSITE" id="PS00436">
    <property type="entry name" value="PEROXIDASE_2"/>
    <property type="match status" value="1"/>
</dbReference>
<comment type="caution">
    <text evidence="16">The sequence shown here is derived from an EMBL/GenBank/DDBJ whole genome shotgun (WGS) entry which is preliminary data.</text>
</comment>
<evidence type="ECO:0000256" key="1">
    <source>
        <dbReference type="ARBA" id="ARBA00000189"/>
    </source>
</evidence>
<proteinExistence type="inferred from homology"/>
<evidence type="ECO:0000256" key="14">
    <source>
        <dbReference type="RuleBase" id="RU362060"/>
    </source>
</evidence>
<evidence type="ECO:0000256" key="2">
    <source>
        <dbReference type="ARBA" id="ARBA00006873"/>
    </source>
</evidence>
<dbReference type="InterPro" id="IPR019793">
    <property type="entry name" value="Peroxidases_heam-ligand_BS"/>
</dbReference>
<comment type="cofactor">
    <cofactor evidence="11 14">
        <name>Ca(2+)</name>
        <dbReference type="ChEBI" id="CHEBI:29108"/>
    </cofactor>
    <text evidence="11 14">Binds 2 calcium ions per subunit.</text>
</comment>
<dbReference type="FunFam" id="1.10.420.10:FF:000001">
    <property type="entry name" value="Peroxidase"/>
    <property type="match status" value="1"/>
</dbReference>
<evidence type="ECO:0000256" key="11">
    <source>
        <dbReference type="PIRSR" id="PIRSR600823-3"/>
    </source>
</evidence>
<dbReference type="GO" id="GO:0042744">
    <property type="term" value="P:hydrogen peroxide catabolic process"/>
    <property type="evidence" value="ECO:0007669"/>
    <property type="project" value="UniProtKB-KW"/>
</dbReference>
<dbReference type="PROSITE" id="PS50873">
    <property type="entry name" value="PEROXIDASE_4"/>
    <property type="match status" value="1"/>
</dbReference>
<evidence type="ECO:0000256" key="12">
    <source>
        <dbReference type="PIRSR" id="PIRSR600823-4"/>
    </source>
</evidence>
<comment type="similarity">
    <text evidence="2">Belongs to the peroxidase family. Ascorbate peroxidase subfamily.</text>
</comment>
<dbReference type="GO" id="GO:0140825">
    <property type="term" value="F:lactoperoxidase activity"/>
    <property type="evidence" value="ECO:0007669"/>
    <property type="project" value="UniProtKB-EC"/>
</dbReference>
<comment type="subcellular location">
    <subcellularLocation>
        <location evidence="14">Secreted</location>
    </subcellularLocation>
</comment>
<evidence type="ECO:0000256" key="6">
    <source>
        <dbReference type="ARBA" id="ARBA00023002"/>
    </source>
</evidence>
<feature type="binding site" evidence="11">
    <location>
        <position position="190"/>
    </location>
    <ligand>
        <name>Ca(2+)</name>
        <dbReference type="ChEBI" id="CHEBI:29108"/>
        <label>2</label>
    </ligand>
</feature>
<dbReference type="EC" id="1.11.1.7" evidence="14"/>
<feature type="binding site" description="axial binding residue" evidence="11">
    <location>
        <position position="189"/>
    </location>
    <ligand>
        <name>heme b</name>
        <dbReference type="ChEBI" id="CHEBI:60344"/>
    </ligand>
    <ligandPart>
        <name>Fe</name>
        <dbReference type="ChEBI" id="CHEBI:18248"/>
    </ligandPart>
</feature>
<dbReference type="Proteomes" id="UP001633002">
    <property type="component" value="Unassembled WGS sequence"/>
</dbReference>
<evidence type="ECO:0000256" key="10">
    <source>
        <dbReference type="PIRSR" id="PIRSR600823-2"/>
    </source>
</evidence>
<dbReference type="SUPFAM" id="SSF48113">
    <property type="entry name" value="Heme-dependent peroxidases"/>
    <property type="match status" value="1"/>
</dbReference>
<dbReference type="GO" id="GO:0006979">
    <property type="term" value="P:response to oxidative stress"/>
    <property type="evidence" value="ECO:0007669"/>
    <property type="project" value="UniProtKB-UniRule"/>
</dbReference>
<dbReference type="PRINTS" id="PR00461">
    <property type="entry name" value="PLPEROXIDASE"/>
</dbReference>
<organism evidence="16 17">
    <name type="scientific">Riccia sorocarpa</name>
    <dbReference type="NCBI Taxonomy" id="122646"/>
    <lineage>
        <taxon>Eukaryota</taxon>
        <taxon>Viridiplantae</taxon>
        <taxon>Streptophyta</taxon>
        <taxon>Embryophyta</taxon>
        <taxon>Marchantiophyta</taxon>
        <taxon>Marchantiopsida</taxon>
        <taxon>Marchantiidae</taxon>
        <taxon>Marchantiales</taxon>
        <taxon>Ricciaceae</taxon>
        <taxon>Riccia</taxon>
    </lineage>
</organism>
<keyword evidence="14" id="KW-0964">Secreted</keyword>
<comment type="function">
    <text evidence="14">Removal of H(2)O(2), oxidation of toxic reductants, biosynthesis and degradation of lignin, suberization, auxin catabolism, response to environmental stresses such as wounding, pathogen attack and oxidative stress.</text>
</comment>
<dbReference type="Gene3D" id="1.10.420.10">
    <property type="entry name" value="Peroxidase, domain 2"/>
    <property type="match status" value="1"/>
</dbReference>
<dbReference type="FunFam" id="1.10.520.10:FF:000009">
    <property type="entry name" value="Peroxidase"/>
    <property type="match status" value="1"/>
</dbReference>
<evidence type="ECO:0000256" key="3">
    <source>
        <dbReference type="ARBA" id="ARBA00022559"/>
    </source>
</evidence>
<evidence type="ECO:0000256" key="5">
    <source>
        <dbReference type="ARBA" id="ARBA00022723"/>
    </source>
</evidence>
<keyword evidence="17" id="KW-1185">Reference proteome</keyword>
<keyword evidence="8 13" id="KW-1015">Disulfide bond</keyword>
<feature type="site" description="Transition state stabilizer" evidence="12">
    <location>
        <position position="58"/>
    </location>
</feature>
<feature type="binding site" evidence="11">
    <location>
        <position position="63"/>
    </location>
    <ligand>
        <name>Ca(2+)</name>
        <dbReference type="ChEBI" id="CHEBI:29108"/>
        <label>1</label>
    </ligand>
</feature>
<dbReference type="PRINTS" id="PR00458">
    <property type="entry name" value="PEROXIDASE"/>
</dbReference>
<evidence type="ECO:0000313" key="17">
    <source>
        <dbReference type="Proteomes" id="UP001633002"/>
    </source>
</evidence>
<name>A0ABD3HVE5_9MARC</name>
<sequence>MASTWFVFVIGVILVATADAQLSTNFYNSRCPRAVAKVAEVVKAAVTRDRTLAPALLRLHFHDCFVRGCDASVLLDSRPGVPGEKEAFGNKGSLRGFQVIDSVKSQVEALCPGVVSCSDILTLAARDALQQFAGFNWSVPLGRRDGVISSVNEANNDLPPPSLNFDSLVRTFNRKGFTTKEMITLSGSHTIGVAHCSTIQSRLYNFSQTSPTDPSIDPTFAASLKRQCKFGDTRTTIKMDQTTSVDTWNTNYYSNVVGGRVLFQSDDATKRNSEGLKVVQNYNTRGSPFNADFAAAMVKLGRLQALTGTQGQIRRKCNVIN</sequence>
<keyword evidence="7 11" id="KW-0408">Iron</keyword>
<evidence type="ECO:0000259" key="15">
    <source>
        <dbReference type="PROSITE" id="PS50873"/>
    </source>
</evidence>
<evidence type="ECO:0000256" key="9">
    <source>
        <dbReference type="PIRSR" id="PIRSR600823-1"/>
    </source>
</evidence>
<dbReference type="GO" id="GO:0005576">
    <property type="term" value="C:extracellular region"/>
    <property type="evidence" value="ECO:0007669"/>
    <property type="project" value="UniProtKB-SubCell"/>
</dbReference>
<feature type="binding site" evidence="11">
    <location>
        <position position="68"/>
    </location>
    <ligand>
        <name>Ca(2+)</name>
        <dbReference type="ChEBI" id="CHEBI:29108"/>
        <label>1</label>
    </ligand>
</feature>
<dbReference type="InterPro" id="IPR019794">
    <property type="entry name" value="Peroxidases_AS"/>
</dbReference>
<dbReference type="InterPro" id="IPR010255">
    <property type="entry name" value="Haem_peroxidase_sf"/>
</dbReference>
<feature type="disulfide bond" evidence="13">
    <location>
        <begin position="196"/>
        <end position="228"/>
    </location>
</feature>
<keyword evidence="14" id="KW-0376">Hydrogen peroxide</keyword>
<keyword evidence="4 14" id="KW-0349">Heme</keyword>
<feature type="binding site" evidence="11">
    <location>
        <position position="66"/>
    </location>
    <ligand>
        <name>Ca(2+)</name>
        <dbReference type="ChEBI" id="CHEBI:29108"/>
        <label>1</label>
    </ligand>
</feature>
<feature type="signal peptide" evidence="14">
    <location>
        <begin position="1"/>
        <end position="20"/>
    </location>
</feature>